<proteinExistence type="predicted"/>
<dbReference type="OrthoDB" id="28755at2759"/>
<dbReference type="Proteomes" id="UP000075714">
    <property type="component" value="Unassembled WGS sequence"/>
</dbReference>
<accession>A0A150G6B6</accession>
<evidence type="ECO:0000313" key="1">
    <source>
        <dbReference type="EMBL" id="KXZ45368.1"/>
    </source>
</evidence>
<keyword evidence="2" id="KW-1185">Reference proteome</keyword>
<dbReference type="STRING" id="33097.A0A150G6B6"/>
<protein>
    <submittedName>
        <fullName evidence="1">Uncharacterized protein</fullName>
    </submittedName>
</protein>
<dbReference type="AlphaFoldDB" id="A0A150G6B6"/>
<comment type="caution">
    <text evidence="1">The sequence shown here is derived from an EMBL/GenBank/DDBJ whole genome shotgun (WGS) entry which is preliminary data.</text>
</comment>
<organism evidence="1 2">
    <name type="scientific">Gonium pectorale</name>
    <name type="common">Green alga</name>
    <dbReference type="NCBI Taxonomy" id="33097"/>
    <lineage>
        <taxon>Eukaryota</taxon>
        <taxon>Viridiplantae</taxon>
        <taxon>Chlorophyta</taxon>
        <taxon>core chlorophytes</taxon>
        <taxon>Chlorophyceae</taxon>
        <taxon>CS clade</taxon>
        <taxon>Chlamydomonadales</taxon>
        <taxon>Volvocaceae</taxon>
        <taxon>Gonium</taxon>
    </lineage>
</organism>
<evidence type="ECO:0000313" key="2">
    <source>
        <dbReference type="Proteomes" id="UP000075714"/>
    </source>
</evidence>
<name>A0A150G6B6_GONPE</name>
<dbReference type="PANTHER" id="PTHR37490:SF1">
    <property type="entry name" value="GLYCOSYLTRANSFERASE 2-LIKE DOMAIN-CONTAINING PROTEIN"/>
    <property type="match status" value="1"/>
</dbReference>
<dbReference type="EMBL" id="LSYV01000056">
    <property type="protein sequence ID" value="KXZ45368.1"/>
    <property type="molecule type" value="Genomic_DNA"/>
</dbReference>
<reference evidence="2" key="1">
    <citation type="journal article" date="2016" name="Nat. Commun.">
        <title>The Gonium pectorale genome demonstrates co-option of cell cycle regulation during the evolution of multicellularity.</title>
        <authorList>
            <person name="Hanschen E.R."/>
            <person name="Marriage T.N."/>
            <person name="Ferris P.J."/>
            <person name="Hamaji T."/>
            <person name="Toyoda A."/>
            <person name="Fujiyama A."/>
            <person name="Neme R."/>
            <person name="Noguchi H."/>
            <person name="Minakuchi Y."/>
            <person name="Suzuki M."/>
            <person name="Kawai-Toyooka H."/>
            <person name="Smith D.R."/>
            <person name="Sparks H."/>
            <person name="Anderson J."/>
            <person name="Bakaric R."/>
            <person name="Luria V."/>
            <person name="Karger A."/>
            <person name="Kirschner M.W."/>
            <person name="Durand P.M."/>
            <person name="Michod R.E."/>
            <person name="Nozaki H."/>
            <person name="Olson B.J."/>
        </authorList>
    </citation>
    <scope>NUCLEOTIDE SEQUENCE [LARGE SCALE GENOMIC DNA]</scope>
    <source>
        <strain evidence="2">NIES-2863</strain>
    </source>
</reference>
<sequence length="213" mass="23652">MTDLETSIKTLLSAPAIKATDPCIVVGTKVRAASEVLNVEGVDTAFELGNAGREWAVYITYLISYYDNLPQHVLLAHGRINFKEPELMPRLALFGPSTGMLGIGTCIRCYWVLYRYVMHNPGHYLSADAHEQMQAAPKHSVNFVNHLGTCEDTLGGHIVERAWSFIFGCYQQPHREACTSFNGTAQGLNPTCAYNGWQCYDSMPPWKHDAVAP</sequence>
<gene>
    <name evidence="1" type="ORF">GPECTOR_55g274</name>
</gene>
<dbReference type="PANTHER" id="PTHR37490">
    <property type="entry name" value="EXPRESSED PROTEIN"/>
    <property type="match status" value="1"/>
</dbReference>